<dbReference type="GO" id="GO:0031460">
    <property type="term" value="P:glycine betaine transport"/>
    <property type="evidence" value="ECO:0007669"/>
    <property type="project" value="TreeGrafter"/>
</dbReference>
<dbReference type="InterPro" id="IPR035906">
    <property type="entry name" value="MetI-like_sf"/>
</dbReference>
<dbReference type="Proteomes" id="UP000011747">
    <property type="component" value="Unassembled WGS sequence"/>
</dbReference>
<dbReference type="InterPro" id="IPR007210">
    <property type="entry name" value="ABC_Gly_betaine_transp_sub-bd"/>
</dbReference>
<keyword evidence="13" id="KW-1185">Reference proteome</keyword>
<dbReference type="PANTHER" id="PTHR30177">
    <property type="entry name" value="GLYCINE BETAINE/L-PROLINE TRANSPORT SYSTEM PERMEASE PROTEIN PROW"/>
    <property type="match status" value="1"/>
</dbReference>
<keyword evidence="7 10" id="KW-0472">Membrane</keyword>
<dbReference type="HOGENOM" id="CLU_038355_0_0_9"/>
<dbReference type="GO" id="GO:0022857">
    <property type="term" value="F:transmembrane transporter activity"/>
    <property type="evidence" value="ECO:0007669"/>
    <property type="project" value="InterPro"/>
</dbReference>
<dbReference type="GO" id="GO:0043190">
    <property type="term" value="C:ATP-binding cassette (ABC) transporter complex"/>
    <property type="evidence" value="ECO:0007669"/>
    <property type="project" value="InterPro"/>
</dbReference>
<dbReference type="Pfam" id="PF00528">
    <property type="entry name" value="BPD_transp_1"/>
    <property type="match status" value="1"/>
</dbReference>
<dbReference type="RefSeq" id="WP_003354192.1">
    <property type="nucleotide sequence ID" value="NZ_JH414754.1"/>
</dbReference>
<comment type="similarity">
    <text evidence="8">In the C-terminal section; belongs to the OsmX family.</text>
</comment>
<dbReference type="PANTHER" id="PTHR30177:SF28">
    <property type="entry name" value="CHOLINE TRANSPORT SYSTEM PERMEASE PROTEIN OPUBB"/>
    <property type="match status" value="1"/>
</dbReference>
<dbReference type="CDD" id="cd06261">
    <property type="entry name" value="TM_PBP2"/>
    <property type="match status" value="1"/>
</dbReference>
<dbReference type="SUPFAM" id="SSF53850">
    <property type="entry name" value="Periplasmic binding protein-like II"/>
    <property type="match status" value="1"/>
</dbReference>
<keyword evidence="4 10" id="KW-0812">Transmembrane</keyword>
<keyword evidence="5" id="KW-0029">Amino-acid transport</keyword>
<feature type="transmembrane region" description="Helical" evidence="10">
    <location>
        <begin position="61"/>
        <end position="85"/>
    </location>
</feature>
<keyword evidence="3 10" id="KW-0813">Transport</keyword>
<dbReference type="CDD" id="cd13528">
    <property type="entry name" value="PBP2_osmoprotectants"/>
    <property type="match status" value="1"/>
</dbReference>
<evidence type="ECO:0000313" key="12">
    <source>
        <dbReference type="EMBL" id="EHL78008.1"/>
    </source>
</evidence>
<dbReference type="EMBL" id="ACWF01000099">
    <property type="protein sequence ID" value="EHL78008.1"/>
    <property type="molecule type" value="Genomic_DNA"/>
</dbReference>
<dbReference type="Gene3D" id="1.10.3720.10">
    <property type="entry name" value="MetI-like"/>
    <property type="match status" value="1"/>
</dbReference>
<dbReference type="InterPro" id="IPR051204">
    <property type="entry name" value="ABC_transp_perm/SBD"/>
</dbReference>
<feature type="transmembrane region" description="Helical" evidence="10">
    <location>
        <begin position="185"/>
        <end position="205"/>
    </location>
</feature>
<feature type="transmembrane region" description="Helical" evidence="10">
    <location>
        <begin position="91"/>
        <end position="111"/>
    </location>
</feature>
<evidence type="ECO:0000259" key="11">
    <source>
        <dbReference type="PROSITE" id="PS50928"/>
    </source>
</evidence>
<keyword evidence="6 10" id="KW-1133">Transmembrane helix</keyword>
<feature type="domain" description="ABC transmembrane type-1" evidence="11">
    <location>
        <begin position="26"/>
        <end position="205"/>
    </location>
</feature>
<feature type="transmembrane region" description="Helical" evidence="10">
    <location>
        <begin position="30"/>
        <end position="49"/>
    </location>
</feature>
<evidence type="ECO:0000256" key="8">
    <source>
        <dbReference type="ARBA" id="ARBA00035642"/>
    </source>
</evidence>
<evidence type="ECO:0000256" key="3">
    <source>
        <dbReference type="ARBA" id="ARBA00022448"/>
    </source>
</evidence>
<reference evidence="12 13" key="1">
    <citation type="submission" date="2011-09" db="EMBL/GenBank/DDBJ databases">
        <title>The Genome Sequence of Bacillus smithii 7_3_47FAA.</title>
        <authorList>
            <consortium name="The Broad Institute Genome Sequencing Platform"/>
            <person name="Earl A."/>
            <person name="Ward D."/>
            <person name="Feldgarden M."/>
            <person name="Gevers D."/>
            <person name="Daigneault M."/>
            <person name="Strauss J."/>
            <person name="Allen-Vercoe E."/>
            <person name="Young S.K."/>
            <person name="Zeng Q."/>
            <person name="Gargeya S."/>
            <person name="Fitzgerald M."/>
            <person name="Haas B."/>
            <person name="Abouelleil A."/>
            <person name="Alvarado L."/>
            <person name="Arachchi H.M."/>
            <person name="Berlin A."/>
            <person name="Brown A."/>
            <person name="Chapman S.B."/>
            <person name="Chen Z."/>
            <person name="Dunbar C."/>
            <person name="Freedman E."/>
            <person name="Gearin G."/>
            <person name="Goldberg J."/>
            <person name="Griggs A."/>
            <person name="Gujja S."/>
            <person name="Heiman D."/>
            <person name="Howarth C."/>
            <person name="Larson L."/>
            <person name="Lui A."/>
            <person name="MacDonald P.J.P."/>
            <person name="Montmayeur A."/>
            <person name="Murphy C."/>
            <person name="Neiman D."/>
            <person name="Pearson M."/>
            <person name="Priest M."/>
            <person name="Roberts A."/>
            <person name="Saif S."/>
            <person name="Shea T."/>
            <person name="Shenoy N."/>
            <person name="Sisk P."/>
            <person name="Stolte C."/>
            <person name="Sykes S."/>
            <person name="Wortman J."/>
            <person name="Nusbaum C."/>
            <person name="Birren B."/>
        </authorList>
    </citation>
    <scope>NUCLEOTIDE SEQUENCE [LARGE SCALE GENOMIC DNA]</scope>
    <source>
        <strain evidence="12 13">7_3_47FAA</strain>
    </source>
</reference>
<feature type="transmembrane region" description="Helical" evidence="10">
    <location>
        <begin position="132"/>
        <end position="165"/>
    </location>
</feature>
<name>G9QLE8_9BACI</name>
<comment type="caution">
    <text evidence="12">The sequence shown here is derived from an EMBL/GenBank/DDBJ whole genome shotgun (WGS) entry which is preliminary data.</text>
</comment>
<dbReference type="Gene3D" id="3.40.190.120">
    <property type="entry name" value="Osmoprotection protein (prox), domain 2"/>
    <property type="match status" value="1"/>
</dbReference>
<organism evidence="12 13">
    <name type="scientific">Bacillus smithii 7_3_47FAA</name>
    <dbReference type="NCBI Taxonomy" id="665952"/>
    <lineage>
        <taxon>Bacteria</taxon>
        <taxon>Bacillati</taxon>
        <taxon>Bacillota</taxon>
        <taxon>Bacilli</taxon>
        <taxon>Bacillales</taxon>
        <taxon>Bacillaceae</taxon>
        <taxon>Bacillus</taxon>
    </lineage>
</organism>
<dbReference type="AlphaFoldDB" id="G9QLE8"/>
<dbReference type="GO" id="GO:0006865">
    <property type="term" value="P:amino acid transport"/>
    <property type="evidence" value="ECO:0007669"/>
    <property type="project" value="UniProtKB-KW"/>
</dbReference>
<dbReference type="PROSITE" id="PS50928">
    <property type="entry name" value="ABC_TM1"/>
    <property type="match status" value="1"/>
</dbReference>
<evidence type="ECO:0000256" key="9">
    <source>
        <dbReference type="ARBA" id="ARBA00035652"/>
    </source>
</evidence>
<dbReference type="PATRIC" id="fig|665952.3.peg.1874"/>
<comment type="similarity">
    <text evidence="2">Belongs to the binding-protein-dependent transport system permease family. CysTW subfamily.</text>
</comment>
<evidence type="ECO:0000313" key="13">
    <source>
        <dbReference type="Proteomes" id="UP000011747"/>
    </source>
</evidence>
<accession>G9QLE8</accession>
<evidence type="ECO:0000256" key="1">
    <source>
        <dbReference type="ARBA" id="ARBA00004651"/>
    </source>
</evidence>
<dbReference type="Gene3D" id="3.40.190.10">
    <property type="entry name" value="Periplasmic binding protein-like II"/>
    <property type="match status" value="1"/>
</dbReference>
<evidence type="ECO:0000256" key="4">
    <source>
        <dbReference type="ARBA" id="ARBA00022692"/>
    </source>
</evidence>
<evidence type="ECO:0000256" key="7">
    <source>
        <dbReference type="ARBA" id="ARBA00023136"/>
    </source>
</evidence>
<evidence type="ECO:0000256" key="10">
    <source>
        <dbReference type="RuleBase" id="RU363032"/>
    </source>
</evidence>
<dbReference type="Pfam" id="PF04069">
    <property type="entry name" value="OpuAC"/>
    <property type="match status" value="1"/>
</dbReference>
<dbReference type="FunFam" id="1.10.3720.10:FF:000001">
    <property type="entry name" value="Glycine betaine ABC transporter, permease"/>
    <property type="match status" value="1"/>
</dbReference>
<comment type="similarity">
    <text evidence="9">In the N-terminal section; belongs to the binding-protein-dependent transport system permease family.</text>
</comment>
<evidence type="ECO:0000256" key="5">
    <source>
        <dbReference type="ARBA" id="ARBA00022970"/>
    </source>
</evidence>
<evidence type="ECO:0000256" key="6">
    <source>
        <dbReference type="ARBA" id="ARBA00022989"/>
    </source>
</evidence>
<gene>
    <name evidence="12" type="ORF">HMPREF1015_02603</name>
</gene>
<comment type="subcellular location">
    <subcellularLocation>
        <location evidence="1 10">Cell membrane</location>
        <topology evidence="1 10">Multi-pass membrane protein</topology>
    </subcellularLocation>
</comment>
<evidence type="ECO:0000256" key="2">
    <source>
        <dbReference type="ARBA" id="ARBA00007069"/>
    </source>
</evidence>
<dbReference type="InterPro" id="IPR000515">
    <property type="entry name" value="MetI-like"/>
</dbReference>
<proteinExistence type="inferred from homology"/>
<dbReference type="SUPFAM" id="SSF161098">
    <property type="entry name" value="MetI-like"/>
    <property type="match status" value="1"/>
</dbReference>
<protein>
    <recommendedName>
        <fullName evidence="11">ABC transmembrane type-1 domain-containing protein</fullName>
    </recommendedName>
</protein>
<feature type="transmembrane region" description="Helical" evidence="10">
    <location>
        <begin position="225"/>
        <end position="246"/>
    </location>
</feature>
<sequence length="524" mass="58698">MIYIYNLWKETVNVFSNKWNEIGKLLFEHIYLSFVAIAIAIVIAVPLGIYLTRHKKLADPIIGIASAVQTIPSLALLVFLVPFIGTGKLPAIVALTIYGLLPILRNTYLGILGVDRSTVEAGIGMGMTNRQVLWIVELPLALNVIMGGIRTASVLVIGVATMAGLIGAGGLGDFIFRGLQTYNSALILAGAIPSAILAIVFDQILKRIENWAKPGTRRKKWPRSVRISLLSAIILAIAGISGYGIYQSKQRENTIVITGKSFTEQEILVHIYGKLIEDRTKLHVQYQSFLSGTVPVFEGMRKGDYDLAVEYTGTGLMNILKEKIHTTDPNEVYHHVKQQYEKKYHLIWLKPIGFNNTYSLTIRNEDAKKWNVKTISDLAKKAPQLTLASDPEFLERKDGYPGLQKKYGIHFKKTSTMDPGIMYSALKNHKVDVIDAYTTDGRIPAFHLYVLKDDKHQFPPYNAAPVIREEVLKKHPELEKVINLLAGKITNEKMQQLNAEVDLKKKDYDDVAEQFLKEEGLIQK</sequence>